<sequence>MNGQIRRLTVVVGLMFLALMISATSVQFFQAADLNTDGRNVRTVYREYGRDRGPIVVAGDPVATSTPVDDVYGYLREYPQGPLYAHTTGWFSVAFSSMTGMERAANPVLSGTADTLLLQRLQTLVTGAQPQGGAVELTLDPAVQQAASDALGDQRGAVVALDPTTGEILALVSKPTFDPDRLATHDADAAREALAELEADPGRPLENRALAGQQYAPGSSFKVITAAAFLESGDYGPQTEVASPTQLQLPQSSQVVNNPGELPCGDGSGTATLTEALRQSCNTTFALMATDLGADAMREQAEAFGFGQDLAVPLSTSPSRYPEPASEAELAMSGFGQVGVRVTPLQMAMVAAAIANDGVQMEPYLVARVLDPDLDVVSTTDPSRLATPVSPDTAADLTEMMREVVRSGTGQNAQISGLEVAGKTGSAQSGTDGVPPHAWFIGFTEAGGQEVAVATVVEEGGNDGFAASGGTTAAPIARAVMQAAVAG</sequence>
<dbReference type="InterPro" id="IPR001460">
    <property type="entry name" value="PCN-bd_Tpept"/>
</dbReference>
<organism evidence="3 4">
    <name type="scientific">Georgenia halotolerans</name>
    <dbReference type="NCBI Taxonomy" id="3028317"/>
    <lineage>
        <taxon>Bacteria</taxon>
        <taxon>Bacillati</taxon>
        <taxon>Actinomycetota</taxon>
        <taxon>Actinomycetes</taxon>
        <taxon>Micrococcales</taxon>
        <taxon>Bogoriellaceae</taxon>
        <taxon>Georgenia</taxon>
    </lineage>
</organism>
<evidence type="ECO:0000259" key="1">
    <source>
        <dbReference type="Pfam" id="PF00905"/>
    </source>
</evidence>
<dbReference type="EMBL" id="JARACI010001082">
    <property type="protein sequence ID" value="MDD9207306.1"/>
    <property type="molecule type" value="Genomic_DNA"/>
</dbReference>
<dbReference type="InterPro" id="IPR012338">
    <property type="entry name" value="Beta-lactam/transpept-like"/>
</dbReference>
<dbReference type="PANTHER" id="PTHR30627:SF24">
    <property type="entry name" value="PENICILLIN-BINDING PROTEIN 4B"/>
    <property type="match status" value="1"/>
</dbReference>
<dbReference type="InterPro" id="IPR054120">
    <property type="entry name" value="PBPA_dimer"/>
</dbReference>
<gene>
    <name evidence="3" type="ORF">PU560_12635</name>
</gene>
<dbReference type="PANTHER" id="PTHR30627">
    <property type="entry name" value="PEPTIDOGLYCAN D,D-TRANSPEPTIDASE"/>
    <property type="match status" value="1"/>
</dbReference>
<feature type="domain" description="Penicillin-binding protein transpeptidase" evidence="1">
    <location>
        <begin position="156"/>
        <end position="482"/>
    </location>
</feature>
<dbReference type="SUPFAM" id="SSF56601">
    <property type="entry name" value="beta-lactamase/transpeptidase-like"/>
    <property type="match status" value="1"/>
</dbReference>
<dbReference type="InterPro" id="IPR036138">
    <property type="entry name" value="PBP_dimer_sf"/>
</dbReference>
<dbReference type="Gene3D" id="3.40.710.10">
    <property type="entry name" value="DD-peptidase/beta-lactamase superfamily"/>
    <property type="match status" value="1"/>
</dbReference>
<evidence type="ECO:0000259" key="2">
    <source>
        <dbReference type="Pfam" id="PF21922"/>
    </source>
</evidence>
<comment type="caution">
    <text evidence="3">The sequence shown here is derived from an EMBL/GenBank/DDBJ whole genome shotgun (WGS) entry which is preliminary data.</text>
</comment>
<dbReference type="Pfam" id="PF21922">
    <property type="entry name" value="PBP_dimer_2"/>
    <property type="match status" value="1"/>
</dbReference>
<dbReference type="Pfam" id="PF00905">
    <property type="entry name" value="Transpeptidase"/>
    <property type="match status" value="1"/>
</dbReference>
<evidence type="ECO:0000313" key="4">
    <source>
        <dbReference type="Proteomes" id="UP001165561"/>
    </source>
</evidence>
<feature type="domain" description="Penicillin binding protein A dimerisation" evidence="2">
    <location>
        <begin position="52"/>
        <end position="135"/>
    </location>
</feature>
<dbReference type="Proteomes" id="UP001165561">
    <property type="component" value="Unassembled WGS sequence"/>
</dbReference>
<dbReference type="SUPFAM" id="SSF56519">
    <property type="entry name" value="Penicillin binding protein dimerisation domain"/>
    <property type="match status" value="1"/>
</dbReference>
<dbReference type="Gene3D" id="3.90.1310.10">
    <property type="entry name" value="Penicillin-binding protein 2a (Domain 2)"/>
    <property type="match status" value="1"/>
</dbReference>
<name>A0ABT5TZ16_9MICO</name>
<proteinExistence type="predicted"/>
<reference evidence="3" key="1">
    <citation type="submission" date="2023-02" db="EMBL/GenBank/DDBJ databases">
        <title>Georgenia sp.10Sc9-8, isolated from a soil sample collected from the Taklamakan desert.</title>
        <authorList>
            <person name="Liu S."/>
        </authorList>
    </citation>
    <scope>NUCLEOTIDE SEQUENCE</scope>
    <source>
        <strain evidence="3">10Sc9-8</strain>
    </source>
</reference>
<protein>
    <submittedName>
        <fullName evidence="3">Penicillin-binding protein 2</fullName>
    </submittedName>
</protein>
<evidence type="ECO:0000313" key="3">
    <source>
        <dbReference type="EMBL" id="MDD9207306.1"/>
    </source>
</evidence>
<keyword evidence="4" id="KW-1185">Reference proteome</keyword>
<accession>A0ABT5TZ16</accession>
<dbReference type="InterPro" id="IPR050515">
    <property type="entry name" value="Beta-lactam/transpept"/>
</dbReference>